<evidence type="ECO:0000313" key="1">
    <source>
        <dbReference type="EMBL" id="KAJ7349585.1"/>
    </source>
</evidence>
<name>A0AAD7ESF8_9AGAR</name>
<organism evidence="1 2">
    <name type="scientific">Mycena albidolilacea</name>
    <dbReference type="NCBI Taxonomy" id="1033008"/>
    <lineage>
        <taxon>Eukaryota</taxon>
        <taxon>Fungi</taxon>
        <taxon>Dikarya</taxon>
        <taxon>Basidiomycota</taxon>
        <taxon>Agaricomycotina</taxon>
        <taxon>Agaricomycetes</taxon>
        <taxon>Agaricomycetidae</taxon>
        <taxon>Agaricales</taxon>
        <taxon>Marasmiineae</taxon>
        <taxon>Mycenaceae</taxon>
        <taxon>Mycena</taxon>
    </lineage>
</organism>
<protein>
    <submittedName>
        <fullName evidence="1">Uncharacterized protein</fullName>
    </submittedName>
</protein>
<evidence type="ECO:0000313" key="2">
    <source>
        <dbReference type="Proteomes" id="UP001218218"/>
    </source>
</evidence>
<gene>
    <name evidence="1" type="ORF">DFH08DRAFT_1079024</name>
</gene>
<dbReference type="AlphaFoldDB" id="A0AAD7ESF8"/>
<dbReference type="EMBL" id="JARIHO010000015">
    <property type="protein sequence ID" value="KAJ7349585.1"/>
    <property type="molecule type" value="Genomic_DNA"/>
</dbReference>
<proteinExistence type="predicted"/>
<dbReference type="Proteomes" id="UP001218218">
    <property type="component" value="Unassembled WGS sequence"/>
</dbReference>
<accession>A0AAD7ESF8</accession>
<keyword evidence="2" id="KW-1185">Reference proteome</keyword>
<comment type="caution">
    <text evidence="1">The sequence shown here is derived from an EMBL/GenBank/DDBJ whole genome shotgun (WGS) entry which is preliminary data.</text>
</comment>
<sequence length="372" mass="40255">MLQASSLRKHLSLLRPSTSTQQQVHRRPSSPLLLTSFFLLYALPLAHRPRRAAVLSRPLPIPTPPYNFASVLSLSAAITDLALEHVCPSLCPALDLCLSLLRPAFAFLPFPPRLIPSHRSLPTYCATAAIHQYRLALSARADSCATLLCGSGSANEHGLAIHQAHTSPPILLSSSTFFPSRLTTYPALLASGPRAYDRAHALLARLTPFPPWTRSERADINNTDVCSGARGIIVLERADQRAATAHMPESDTLRTSPVLHLRPLIQGALHLHATSRFSSAPSGVTYLLICLPSPTLLPPAHLPATVLLLVHRHCACTRTRTRRPRSLLCALPASPLLLTPLLLAIRASTPCTCTHAGTGTSNSRTWKCTHTS</sequence>
<reference evidence="1" key="1">
    <citation type="submission" date="2023-03" db="EMBL/GenBank/DDBJ databases">
        <title>Massive genome expansion in bonnet fungi (Mycena s.s.) driven by repeated elements and novel gene families across ecological guilds.</title>
        <authorList>
            <consortium name="Lawrence Berkeley National Laboratory"/>
            <person name="Harder C.B."/>
            <person name="Miyauchi S."/>
            <person name="Viragh M."/>
            <person name="Kuo A."/>
            <person name="Thoen E."/>
            <person name="Andreopoulos B."/>
            <person name="Lu D."/>
            <person name="Skrede I."/>
            <person name="Drula E."/>
            <person name="Henrissat B."/>
            <person name="Morin E."/>
            <person name="Kohler A."/>
            <person name="Barry K."/>
            <person name="LaButti K."/>
            <person name="Morin E."/>
            <person name="Salamov A."/>
            <person name="Lipzen A."/>
            <person name="Mereny Z."/>
            <person name="Hegedus B."/>
            <person name="Baldrian P."/>
            <person name="Stursova M."/>
            <person name="Weitz H."/>
            <person name="Taylor A."/>
            <person name="Grigoriev I.V."/>
            <person name="Nagy L.G."/>
            <person name="Martin F."/>
            <person name="Kauserud H."/>
        </authorList>
    </citation>
    <scope>NUCLEOTIDE SEQUENCE</scope>
    <source>
        <strain evidence="1">CBHHK002</strain>
    </source>
</reference>